<comment type="caution">
    <text evidence="6">The sequence shown here is derived from an EMBL/GenBank/DDBJ whole genome shotgun (WGS) entry which is preliminary data.</text>
</comment>
<dbReference type="Proteomes" id="UP000324241">
    <property type="component" value="Unassembled WGS sequence"/>
</dbReference>
<keyword evidence="2" id="KW-0808">Transferase</keyword>
<accession>A0A5M9MXX3</accession>
<feature type="domain" description="Malonyl-CoA:ACP transacylase (MAT)" evidence="5">
    <location>
        <begin position="346"/>
        <end position="513"/>
    </location>
</feature>
<dbReference type="InterPro" id="IPR014043">
    <property type="entry name" value="Acyl_transferase_dom"/>
</dbReference>
<dbReference type="InterPro" id="IPR016035">
    <property type="entry name" value="Acyl_Trfase/lysoPLipase"/>
</dbReference>
<dbReference type="EMBL" id="QUQM01000002">
    <property type="protein sequence ID" value="KAA8651935.1"/>
    <property type="molecule type" value="Genomic_DNA"/>
</dbReference>
<dbReference type="EC" id="2.3.1.86" evidence="1"/>
<dbReference type="SUPFAM" id="SSF52151">
    <property type="entry name" value="FabD/lysophospholipase-like"/>
    <property type="match status" value="1"/>
</dbReference>
<reference evidence="6 7" key="1">
    <citation type="submission" date="2019-08" db="EMBL/GenBank/DDBJ databases">
        <title>The genome sequence of a newly discovered highly antifungal drug resistant Aspergillus species, Aspergillus tanneri NIH 1004.</title>
        <authorList>
            <person name="Mounaud S."/>
            <person name="Singh I."/>
            <person name="Joardar V."/>
            <person name="Pakala S."/>
            <person name="Pakala S."/>
            <person name="Venepally P."/>
            <person name="Chung J.K."/>
            <person name="Losada L."/>
            <person name="Nierman W.C."/>
        </authorList>
    </citation>
    <scope>NUCLEOTIDE SEQUENCE [LARGE SCALE GENOMIC DNA]</scope>
    <source>
        <strain evidence="6 7">NIH1004</strain>
    </source>
</reference>
<keyword evidence="3" id="KW-0511">Multifunctional enzyme</keyword>
<dbReference type="Gene3D" id="3.30.70.3330">
    <property type="match status" value="1"/>
</dbReference>
<evidence type="ECO:0000313" key="6">
    <source>
        <dbReference type="EMBL" id="KAA8651935.1"/>
    </source>
</evidence>
<dbReference type="Gene3D" id="2.40.128.700">
    <property type="match status" value="1"/>
</dbReference>
<organism evidence="6 7">
    <name type="scientific">Aspergillus tanneri</name>
    <dbReference type="NCBI Taxonomy" id="1220188"/>
    <lineage>
        <taxon>Eukaryota</taxon>
        <taxon>Fungi</taxon>
        <taxon>Dikarya</taxon>
        <taxon>Ascomycota</taxon>
        <taxon>Pezizomycotina</taxon>
        <taxon>Eurotiomycetes</taxon>
        <taxon>Eurotiomycetidae</taxon>
        <taxon>Eurotiales</taxon>
        <taxon>Aspergillaceae</taxon>
        <taxon>Aspergillus</taxon>
        <taxon>Aspergillus subgen. Circumdati</taxon>
    </lineage>
</organism>
<dbReference type="InterPro" id="IPR050830">
    <property type="entry name" value="Fungal_FAS"/>
</dbReference>
<dbReference type="VEuPathDB" id="FungiDB:EYZ11_009769"/>
<sequence>MEAMEVAVTIARDGEAIVQVATAFLFPRPHTNDSIEFEDRQEDPVQIHLNSPIDLEQFQGKELVFVLTSHSTFQDKSSNREMRTTGHVYCLSGSEKIRIRSVDFCGQGYSRNPVQDYLRRHGVVGHRAHFFDTPRVLRTDLTGQVSSSSVEYAQAPLRMGCTRAASSGDSSNGIWPAMTRAACAPGSVPSRPKCSRGIPSGWIFTTWACVADAIVTDRLPTRPREENSQFGRIVLDNVENRESCKVLVSRLPFNLRSRATISIHKISVRQLRCMLTGKALQNSELFRLLRRLQPLQPSMFSPAREARSRKWAWICTGPVRQPAKCGTTDDTYNKQGQAIQYPYFEEITHFSRSYTFRSSRGLLHETQFTQPALGLMEIAQVHDLRSRGLIEPRSDFAGHSLGEYAALVSMEDIFSIDLWAAMVFRRDSRPTPGSWRHRGELTMDIPCAQWIRNGHRTVRANDASDLISRRANDTYESTDFTEQDLQRCIAAIAGATNGFLEVVNYNISNVQYLPSLACLTGVLDDLTIDPNAVKVIKSPGQLNELIETHRRRIEAAAKPLILARGKATVPLYAMSRSIAAY</sequence>
<protein>
    <recommendedName>
        <fullName evidence="1">fatty-acyl-CoA synthase system</fullName>
        <ecNumber evidence="1">2.3.1.86</ecNumber>
    </recommendedName>
</protein>
<dbReference type="VEuPathDB" id="FungiDB:EYZ11_009772"/>
<name>A0A5M9MXX3_9EURO</name>
<proteinExistence type="predicted"/>
<evidence type="ECO:0000256" key="4">
    <source>
        <dbReference type="ARBA" id="ARBA00048237"/>
    </source>
</evidence>
<dbReference type="GeneID" id="54323536"/>
<dbReference type="GO" id="GO:0004321">
    <property type="term" value="F:fatty-acyl-CoA synthase activity"/>
    <property type="evidence" value="ECO:0007669"/>
    <property type="project" value="UniProtKB-EC"/>
</dbReference>
<comment type="catalytic activity">
    <reaction evidence="4">
        <text>acetyl-CoA + n malonyl-CoA + 2n NADPH + 4n H(+) = a long-chain-acyl-CoA + n CoA + n CO2 + 2n NADP(+).</text>
        <dbReference type="EC" id="2.3.1.86"/>
    </reaction>
</comment>
<evidence type="ECO:0000256" key="3">
    <source>
        <dbReference type="ARBA" id="ARBA00023268"/>
    </source>
</evidence>
<dbReference type="PANTHER" id="PTHR10982:SF21">
    <property type="entry name" value="FATTY ACID SYNTHASE SUBUNIT BETA"/>
    <property type="match status" value="1"/>
</dbReference>
<evidence type="ECO:0000256" key="1">
    <source>
        <dbReference type="ARBA" id="ARBA00012878"/>
    </source>
</evidence>
<dbReference type="AlphaFoldDB" id="A0A5M9MXX3"/>
<gene>
    <name evidence="6" type="ORF">ATNIH1004_000834</name>
</gene>
<dbReference type="Pfam" id="PF22235">
    <property type="entry name" value="FAS1_thioest_ins"/>
    <property type="match status" value="1"/>
</dbReference>
<dbReference type="RefSeq" id="XP_033431296.1">
    <property type="nucleotide sequence ID" value="XM_033565539.1"/>
</dbReference>
<evidence type="ECO:0000256" key="2">
    <source>
        <dbReference type="ARBA" id="ARBA00022679"/>
    </source>
</evidence>
<dbReference type="PANTHER" id="PTHR10982">
    <property type="entry name" value="MALONYL COA-ACYL CARRIER PROTEIN TRANSACYLASE"/>
    <property type="match status" value="1"/>
</dbReference>
<dbReference type="Pfam" id="PF00698">
    <property type="entry name" value="Acyl_transf_1"/>
    <property type="match status" value="1"/>
</dbReference>
<evidence type="ECO:0000259" key="5">
    <source>
        <dbReference type="Pfam" id="PF00698"/>
    </source>
</evidence>
<dbReference type="OrthoDB" id="5417908at2759"/>
<dbReference type="Gene3D" id="3.40.366.10">
    <property type="entry name" value="Malonyl-Coenzyme A Acyl Carrier Protein, domain 2"/>
    <property type="match status" value="1"/>
</dbReference>
<evidence type="ECO:0000313" key="7">
    <source>
        <dbReference type="Proteomes" id="UP000324241"/>
    </source>
</evidence>
<dbReference type="InterPro" id="IPR001227">
    <property type="entry name" value="Ac_transferase_dom_sf"/>
</dbReference>